<comment type="caution">
    <text evidence="1">The sequence shown here is derived from an EMBL/GenBank/DDBJ whole genome shotgun (WGS) entry which is preliminary data.</text>
</comment>
<accession>A0ABS3NYS3</accession>
<evidence type="ECO:0000313" key="1">
    <source>
        <dbReference type="EMBL" id="MBO1625652.1"/>
    </source>
</evidence>
<organism evidence="1 2">
    <name type="scientific">Bacillus arachidis</name>
    <dbReference type="NCBI Taxonomy" id="2819290"/>
    <lineage>
        <taxon>Bacteria</taxon>
        <taxon>Bacillati</taxon>
        <taxon>Bacillota</taxon>
        <taxon>Bacilli</taxon>
        <taxon>Bacillales</taxon>
        <taxon>Bacillaceae</taxon>
        <taxon>Bacillus</taxon>
    </lineage>
</organism>
<gene>
    <name evidence="1" type="ORF">J4P90_10410</name>
</gene>
<dbReference type="EMBL" id="JAGDQJ010000011">
    <property type="protein sequence ID" value="MBO1625652.1"/>
    <property type="molecule type" value="Genomic_DNA"/>
</dbReference>
<dbReference type="Proteomes" id="UP000677611">
    <property type="component" value="Unassembled WGS sequence"/>
</dbReference>
<name>A0ABS3NYS3_9BACI</name>
<reference evidence="1 2" key="1">
    <citation type="submission" date="2021-03" db="EMBL/GenBank/DDBJ databases">
        <title>Identification of novel Bacillus strains.</title>
        <authorList>
            <person name="Xiao Z."/>
            <person name="Li Y."/>
            <person name="Shen J."/>
        </authorList>
    </citation>
    <scope>NUCLEOTIDE SEQUENCE [LARGE SCALE GENOMIC DNA]</scope>
    <source>
        <strain evidence="1 2">SY8</strain>
    </source>
</reference>
<keyword evidence="2" id="KW-1185">Reference proteome</keyword>
<evidence type="ECO:0008006" key="3">
    <source>
        <dbReference type="Google" id="ProtNLM"/>
    </source>
</evidence>
<proteinExistence type="predicted"/>
<sequence length="64" mass="7405">MKLYLKALSKDDGKKIYDMLQEIALNDNGFHNKIHGGSYQEFNLWLERNEGYSKGIGLEGWMVP</sequence>
<protein>
    <recommendedName>
        <fullName evidence="3">GNAT family N-acetyltransferase</fullName>
    </recommendedName>
</protein>
<evidence type="ECO:0000313" key="2">
    <source>
        <dbReference type="Proteomes" id="UP000677611"/>
    </source>
</evidence>
<dbReference type="RefSeq" id="WP_208017567.1">
    <property type="nucleotide sequence ID" value="NZ_JAGDQJ010000011.1"/>
</dbReference>